<reference evidence="2 3" key="1">
    <citation type="submission" date="2016-05" db="EMBL/GenBank/DDBJ databases">
        <title>Genome sequencing reveals origins of a unique bacterial endosymbiosis in the earliest lineages of terrestrial Fungi.</title>
        <authorList>
            <consortium name="DOE Joint Genome Institute"/>
            <person name="Uehling J."/>
            <person name="Gryganskyi A."/>
            <person name="Hameed K."/>
            <person name="Tschaplinski T."/>
            <person name="Misztal P."/>
            <person name="Wu S."/>
            <person name="Desiro A."/>
            <person name="Vande Pol N."/>
            <person name="Du Z.-Y."/>
            <person name="Zienkiewicz A."/>
            <person name="Zienkiewicz K."/>
            <person name="Morin E."/>
            <person name="Tisserant E."/>
            <person name="Splivallo R."/>
            <person name="Hainaut M."/>
            <person name="Henrissat B."/>
            <person name="Ohm R."/>
            <person name="Kuo A."/>
            <person name="Yan J."/>
            <person name="Lipzen A."/>
            <person name="Nolan M."/>
            <person name="Labutti K."/>
            <person name="Barry K."/>
            <person name="Goldstein A."/>
            <person name="Labbe J."/>
            <person name="Schadt C."/>
            <person name="Tuskan G."/>
            <person name="Grigoriev I."/>
            <person name="Martin F."/>
            <person name="Vilgalys R."/>
            <person name="Bonito G."/>
        </authorList>
    </citation>
    <scope>NUCLEOTIDE SEQUENCE [LARGE SCALE GENOMIC DNA]</scope>
    <source>
        <strain evidence="2 3">AG-77</strain>
    </source>
</reference>
<dbReference type="EMBL" id="KV442014">
    <property type="protein sequence ID" value="OAQ35589.1"/>
    <property type="molecule type" value="Genomic_DNA"/>
</dbReference>
<organism evidence="2 3">
    <name type="scientific">Linnemannia elongata AG-77</name>
    <dbReference type="NCBI Taxonomy" id="1314771"/>
    <lineage>
        <taxon>Eukaryota</taxon>
        <taxon>Fungi</taxon>
        <taxon>Fungi incertae sedis</taxon>
        <taxon>Mucoromycota</taxon>
        <taxon>Mortierellomycotina</taxon>
        <taxon>Mortierellomycetes</taxon>
        <taxon>Mortierellales</taxon>
        <taxon>Mortierellaceae</taxon>
        <taxon>Linnemannia</taxon>
    </lineage>
</organism>
<dbReference type="Proteomes" id="UP000078512">
    <property type="component" value="Unassembled WGS sequence"/>
</dbReference>
<evidence type="ECO:0000313" key="3">
    <source>
        <dbReference type="Proteomes" id="UP000078512"/>
    </source>
</evidence>
<feature type="region of interest" description="Disordered" evidence="1">
    <location>
        <begin position="150"/>
        <end position="170"/>
    </location>
</feature>
<feature type="compositionally biased region" description="Polar residues" evidence="1">
    <location>
        <begin position="157"/>
        <end position="170"/>
    </location>
</feature>
<accession>A0A197KGU8</accession>
<proteinExistence type="predicted"/>
<feature type="compositionally biased region" description="Polar residues" evidence="1">
    <location>
        <begin position="70"/>
        <end position="98"/>
    </location>
</feature>
<feature type="compositionally biased region" description="Low complexity" evidence="1">
    <location>
        <begin position="18"/>
        <end position="30"/>
    </location>
</feature>
<feature type="compositionally biased region" description="Polar residues" evidence="1">
    <location>
        <begin position="1"/>
        <end position="10"/>
    </location>
</feature>
<sequence length="170" mass="18245">MNQYNNNNLPRSLPSDEAAYAAQSTASTASMPYTEDIAHTHRRNHSSDHIVFPKFPVPPPNPATATTFAQDHNSTSTHPSEPQNAVFNLQSRSSSMPSTAGKRLSTGKEKETYTLSDRTSTLLQVTGQIPPPLIGSTTVIHNKRMVLFGGRQEGGAPTNSLSPTSGCPAE</sequence>
<keyword evidence="3" id="KW-1185">Reference proteome</keyword>
<name>A0A197KGU8_9FUNG</name>
<feature type="region of interest" description="Disordered" evidence="1">
    <location>
        <begin position="1"/>
        <end position="115"/>
    </location>
</feature>
<evidence type="ECO:0000313" key="2">
    <source>
        <dbReference type="EMBL" id="OAQ35589.1"/>
    </source>
</evidence>
<protein>
    <submittedName>
        <fullName evidence="2">Uncharacterized protein</fullName>
    </submittedName>
</protein>
<evidence type="ECO:0000256" key="1">
    <source>
        <dbReference type="SAM" id="MobiDB-lite"/>
    </source>
</evidence>
<dbReference type="AlphaFoldDB" id="A0A197KGU8"/>
<dbReference type="OrthoDB" id="45365at2759"/>
<gene>
    <name evidence="2" type="ORF">K457DRAFT_582697</name>
</gene>